<dbReference type="EMBL" id="DVIU01000270">
    <property type="protein sequence ID" value="HIS37538.1"/>
    <property type="molecule type" value="Genomic_DNA"/>
</dbReference>
<evidence type="ECO:0000313" key="2">
    <source>
        <dbReference type="Proteomes" id="UP000823928"/>
    </source>
</evidence>
<evidence type="ECO:0000313" key="1">
    <source>
        <dbReference type="EMBL" id="HIS37538.1"/>
    </source>
</evidence>
<protein>
    <submittedName>
        <fullName evidence="1">Uncharacterized protein</fullName>
    </submittedName>
</protein>
<name>A0A9D1F176_9BACT</name>
<comment type="caution">
    <text evidence="1">The sequence shown here is derived from an EMBL/GenBank/DDBJ whole genome shotgun (WGS) entry which is preliminary data.</text>
</comment>
<reference evidence="1" key="2">
    <citation type="journal article" date="2021" name="PeerJ">
        <title>Extensive microbial diversity within the chicken gut microbiome revealed by metagenomics and culture.</title>
        <authorList>
            <person name="Gilroy R."/>
            <person name="Ravi A."/>
            <person name="Getino M."/>
            <person name="Pursley I."/>
            <person name="Horton D.L."/>
            <person name="Alikhan N.F."/>
            <person name="Baker D."/>
            <person name="Gharbi K."/>
            <person name="Hall N."/>
            <person name="Watson M."/>
            <person name="Adriaenssens E.M."/>
            <person name="Foster-Nyarko E."/>
            <person name="Jarju S."/>
            <person name="Secka A."/>
            <person name="Antonio M."/>
            <person name="Oren A."/>
            <person name="Chaudhuri R.R."/>
            <person name="La Ragione R."/>
            <person name="Hildebrand F."/>
            <person name="Pallen M.J."/>
        </authorList>
    </citation>
    <scope>NUCLEOTIDE SEQUENCE</scope>
    <source>
        <strain evidence="1">6276</strain>
    </source>
</reference>
<organism evidence="1 2">
    <name type="scientific">Candidatus Scatousia excrementigallinarum</name>
    <dbReference type="NCBI Taxonomy" id="2840935"/>
    <lineage>
        <taxon>Bacteria</taxon>
        <taxon>Candidatus Scatousia</taxon>
    </lineage>
</organism>
<proteinExistence type="predicted"/>
<gene>
    <name evidence="1" type="ORF">IAC10_13110</name>
</gene>
<reference evidence="1" key="1">
    <citation type="submission" date="2020-10" db="EMBL/GenBank/DDBJ databases">
        <authorList>
            <person name="Gilroy R."/>
        </authorList>
    </citation>
    <scope>NUCLEOTIDE SEQUENCE</scope>
    <source>
        <strain evidence="1">6276</strain>
    </source>
</reference>
<dbReference type="Proteomes" id="UP000823928">
    <property type="component" value="Unassembled WGS sequence"/>
</dbReference>
<sequence length="339" mass="39274">MKNRMVRFILNKLNSEDSVFTYSEYKDFAEKSSSFDGRGEIAELISNRIICQVAEEVFRIIVDIASFRKYVLLCNNKPQSVNISSGLRFYDIENSTWHVKSFLDIPDIIEDESEEDEDSVAAMRRRDLINRIRREACDDADDDDENIDMFSEDCNDESEECEDNLRNSLIDILTDTSENGRLLADILKIIASEEYLSVLAISSRLNIAFTVAENACLWLYLHDFIEKDDEILEYKLAIPEELFRACCIEAKERKTSIESFATILKKILQQKLEAEVWDKFFDILSDLNLTRSNAIIKIEGCLYAARDIGNDIHVVIYQNILTRLNGMSDYVFNHLKNRE</sequence>
<dbReference type="AlphaFoldDB" id="A0A9D1F176"/>
<accession>A0A9D1F176</accession>